<dbReference type="PANTHER" id="PTHR11092:SF0">
    <property type="entry name" value="EPIMERASE FAMILY PROTEIN SDR39U1"/>
    <property type="match status" value="1"/>
</dbReference>
<comment type="similarity">
    <text evidence="1">Belongs to the NAD(P)-dependent epimerase/dehydratase family. SDR39U1 subfamily.</text>
</comment>
<evidence type="ECO:0000256" key="1">
    <source>
        <dbReference type="ARBA" id="ARBA00009353"/>
    </source>
</evidence>
<dbReference type="STRING" id="1549748.WH95_08855"/>
<feature type="transmembrane region" description="Helical" evidence="2">
    <location>
        <begin position="64"/>
        <end position="85"/>
    </location>
</feature>
<proteinExistence type="inferred from homology"/>
<keyword evidence="6" id="KW-1185">Reference proteome</keyword>
<dbReference type="Gene3D" id="3.40.50.720">
    <property type="entry name" value="NAD(P)-binding Rossmann-like Domain"/>
    <property type="match status" value="1"/>
</dbReference>
<protein>
    <recommendedName>
        <fullName evidence="7">TIGR01777 family protein</fullName>
    </recommendedName>
</protein>
<keyword evidence="2" id="KW-0812">Transmembrane</keyword>
<evidence type="ECO:0000313" key="6">
    <source>
        <dbReference type="Proteomes" id="UP000034491"/>
    </source>
</evidence>
<dbReference type="PATRIC" id="fig|1549748.8.peg.3788"/>
<dbReference type="RefSeq" id="WP_046505771.1">
    <property type="nucleotide sequence ID" value="NZ_LANI01000005.1"/>
</dbReference>
<dbReference type="InterPro" id="IPR013549">
    <property type="entry name" value="DUF1731"/>
</dbReference>
<feature type="domain" description="DUF1731" evidence="4">
    <location>
        <begin position="434"/>
        <end position="478"/>
    </location>
</feature>
<evidence type="ECO:0000259" key="4">
    <source>
        <dbReference type="Pfam" id="PF08338"/>
    </source>
</evidence>
<evidence type="ECO:0000256" key="2">
    <source>
        <dbReference type="SAM" id="Phobius"/>
    </source>
</evidence>
<accession>A0A0M2RB12</accession>
<dbReference type="EMBL" id="LANI01000005">
    <property type="protein sequence ID" value="KKJ77165.1"/>
    <property type="molecule type" value="Genomic_DNA"/>
</dbReference>
<evidence type="ECO:0000259" key="3">
    <source>
        <dbReference type="Pfam" id="PF01370"/>
    </source>
</evidence>
<dbReference type="AlphaFoldDB" id="A0A0M2RB12"/>
<dbReference type="InterPro" id="IPR036291">
    <property type="entry name" value="NAD(P)-bd_dom_sf"/>
</dbReference>
<dbReference type="SUPFAM" id="SSF51735">
    <property type="entry name" value="NAD(P)-binding Rossmann-fold domains"/>
    <property type="match status" value="1"/>
</dbReference>
<dbReference type="InterPro" id="IPR010099">
    <property type="entry name" value="SDR39U1"/>
</dbReference>
<dbReference type="NCBIfam" id="TIGR01777">
    <property type="entry name" value="yfcH"/>
    <property type="match status" value="1"/>
</dbReference>
<feature type="transmembrane region" description="Helical" evidence="2">
    <location>
        <begin position="105"/>
        <end position="122"/>
    </location>
</feature>
<organism evidence="5 6">
    <name type="scientific">Kiloniella litopenaei</name>
    <dbReference type="NCBI Taxonomy" id="1549748"/>
    <lineage>
        <taxon>Bacteria</taxon>
        <taxon>Pseudomonadati</taxon>
        <taxon>Pseudomonadota</taxon>
        <taxon>Alphaproteobacteria</taxon>
        <taxon>Rhodospirillales</taxon>
        <taxon>Kiloniellaceae</taxon>
        <taxon>Kiloniella</taxon>
    </lineage>
</organism>
<dbReference type="OrthoDB" id="9801056at2"/>
<dbReference type="Proteomes" id="UP000034491">
    <property type="component" value="Unassembled WGS sequence"/>
</dbReference>
<keyword evidence="2" id="KW-0472">Membrane</keyword>
<sequence length="491" mass="54079">MLLVLSLLVLQGIMGAFDNFWHHEITEALPSKPSARKELILHSAREFIYAALFLMLGWATWHGIFGIIVIILLVIEVAITLWDFIEEDMTRKLPPLERVLHTVLAMNYGAVLVLLLPILWGWSLGATQVKAVDYGIFSWVMTLYGVGVFSWGIRDFYAVIKLGPLQTPEHIRHPIIVGSIKNPRTVLITGATGFVGKAVVREQLVKGKKLVVLTRDKEKAKNAFGDNVTIIESLDEVSDNTEIDQIINLAGEAVIGLPWTKSRRERIRNSRIGITNDLVALIARLKIKPTVLINASAVGFYGNGGEKRLDESSKGQDIFVSEFCQKWEAAALKAENHGVRVSLLRFGIVLGHGGGALPGLARPVQLGLGTIMGSGQQWMPWIHLKDAIGLIDFSLDCPKVRGAINAVAPDTVRHKDFINALGDALNRKIVFSLPETFLKMMLGDMSAIFLEGQNLAPSKAIAQGYTFAYPTLNAALNSLFFRQRALVCSES</sequence>
<name>A0A0M2RB12_9PROT</name>
<evidence type="ECO:0000313" key="5">
    <source>
        <dbReference type="EMBL" id="KKJ77165.1"/>
    </source>
</evidence>
<dbReference type="Pfam" id="PF01370">
    <property type="entry name" value="Epimerase"/>
    <property type="match status" value="1"/>
</dbReference>
<evidence type="ECO:0008006" key="7">
    <source>
        <dbReference type="Google" id="ProtNLM"/>
    </source>
</evidence>
<feature type="transmembrane region" description="Helical" evidence="2">
    <location>
        <begin position="134"/>
        <end position="153"/>
    </location>
</feature>
<dbReference type="InterPro" id="IPR001509">
    <property type="entry name" value="Epimerase_deHydtase"/>
</dbReference>
<reference evidence="5 6" key="1">
    <citation type="submission" date="2015-03" db="EMBL/GenBank/DDBJ databases">
        <title>Genome sequence of Kiloniella sp. P1-1, isolated from the gut microflora of Pacific white shrimp, Penaeus vannamei.</title>
        <authorList>
            <person name="Shao Z."/>
            <person name="Wang L."/>
            <person name="Li X."/>
        </authorList>
    </citation>
    <scope>NUCLEOTIDE SEQUENCE [LARGE SCALE GENOMIC DNA]</scope>
    <source>
        <strain evidence="5 6">P1-1</strain>
    </source>
</reference>
<dbReference type="PANTHER" id="PTHR11092">
    <property type="entry name" value="SUGAR NUCLEOTIDE EPIMERASE RELATED"/>
    <property type="match status" value="1"/>
</dbReference>
<keyword evidence="2" id="KW-1133">Transmembrane helix</keyword>
<comment type="caution">
    <text evidence="5">The sequence shown here is derived from an EMBL/GenBank/DDBJ whole genome shotgun (WGS) entry which is preliminary data.</text>
</comment>
<feature type="domain" description="NAD-dependent epimerase/dehydratase" evidence="3">
    <location>
        <begin position="186"/>
        <end position="397"/>
    </location>
</feature>
<gene>
    <name evidence="5" type="ORF">WH95_08855</name>
</gene>
<dbReference type="Pfam" id="PF08338">
    <property type="entry name" value="DUF1731"/>
    <property type="match status" value="1"/>
</dbReference>